<organism evidence="1 2">
    <name type="scientific">Thermanaerothrix solaris</name>
    <dbReference type="NCBI Taxonomy" id="3058434"/>
    <lineage>
        <taxon>Bacteria</taxon>
        <taxon>Bacillati</taxon>
        <taxon>Chloroflexota</taxon>
        <taxon>Anaerolineae</taxon>
        <taxon>Anaerolineales</taxon>
        <taxon>Anaerolineaceae</taxon>
        <taxon>Thermanaerothrix</taxon>
    </lineage>
</organism>
<gene>
    <name evidence="1" type="ORF">QYE77_14875</name>
</gene>
<dbReference type="Proteomes" id="UP001254165">
    <property type="component" value="Unassembled WGS sequence"/>
</dbReference>
<proteinExistence type="predicted"/>
<evidence type="ECO:0000313" key="2">
    <source>
        <dbReference type="Proteomes" id="UP001254165"/>
    </source>
</evidence>
<geneLocation type="plasmid" evidence="1">
    <name>p4228-RoL</name>
</geneLocation>
<sequence length="66" mass="7781">MGKKLIVLMKHTDDPTDPGLRGFPYHPDQYIDFESWEETEDRIEIDLARPRIPRPHRNFSSTSTPE</sequence>
<dbReference type="RefSeq" id="WP_315626328.1">
    <property type="nucleotide sequence ID" value="NZ_JAUHMF010000010.1"/>
</dbReference>
<comment type="caution">
    <text evidence="1">The sequence shown here is derived from an EMBL/GenBank/DDBJ whole genome shotgun (WGS) entry which is preliminary data.</text>
</comment>
<keyword evidence="2" id="KW-1185">Reference proteome</keyword>
<dbReference type="EMBL" id="JAUHMF010000010">
    <property type="protein sequence ID" value="MDT8899546.1"/>
    <property type="molecule type" value="Genomic_DNA"/>
</dbReference>
<protein>
    <submittedName>
        <fullName evidence="1">Uncharacterized protein</fullName>
    </submittedName>
</protein>
<keyword evidence="1" id="KW-0614">Plasmid</keyword>
<accession>A0ABU3NRU2</accession>
<reference evidence="1 2" key="1">
    <citation type="submission" date="2023-07" db="EMBL/GenBank/DDBJ databases">
        <title>Novel species of Thermanaerothrix with wide hydrolytic capabilities.</title>
        <authorList>
            <person name="Zayulina K.S."/>
            <person name="Podosokorskaya O.A."/>
            <person name="Elcheninov A.G."/>
        </authorList>
    </citation>
    <scope>NUCLEOTIDE SEQUENCE [LARGE SCALE GENOMIC DNA]</scope>
    <source>
        <strain evidence="1 2">4228-RoL</strain>
        <plasmid evidence="1">p4228-RoL</plasmid>
    </source>
</reference>
<evidence type="ECO:0000313" key="1">
    <source>
        <dbReference type="EMBL" id="MDT8899546.1"/>
    </source>
</evidence>
<name>A0ABU3NRU2_9CHLR</name>